<evidence type="ECO:0000313" key="2">
    <source>
        <dbReference type="EMBL" id="QVL34173.1"/>
    </source>
</evidence>
<keyword evidence="1" id="KW-0812">Transmembrane</keyword>
<gene>
    <name evidence="2" type="ORF">KIH39_09770</name>
</gene>
<reference evidence="2" key="1">
    <citation type="submission" date="2021-05" db="EMBL/GenBank/DDBJ databases">
        <title>Complete genome sequence of the cellulolytic planctomycete Telmatocola sphagniphila SP2T and characterization of the first cellulase from planctomycetes.</title>
        <authorList>
            <person name="Rakitin A.L."/>
            <person name="Beletsky A.V."/>
            <person name="Naumoff D.G."/>
            <person name="Kulichevskaya I.S."/>
            <person name="Mardanov A.V."/>
            <person name="Ravin N.V."/>
            <person name="Dedysh S.N."/>
        </authorList>
    </citation>
    <scope>NUCLEOTIDE SEQUENCE</scope>
    <source>
        <strain evidence="2">SP2T</strain>
    </source>
</reference>
<keyword evidence="3" id="KW-1185">Reference proteome</keyword>
<dbReference type="KEGG" id="tsph:KIH39_09770"/>
<dbReference type="Proteomes" id="UP000676194">
    <property type="component" value="Chromosome"/>
</dbReference>
<evidence type="ECO:0000256" key="1">
    <source>
        <dbReference type="SAM" id="Phobius"/>
    </source>
</evidence>
<sequence length="209" mass="23771">MILSSAVLSSLYSRKGTSTPLVTILGLVFGAMSFFLAREGMQKYSSSKATENKELWKEILVQNHFRFMLPNKVRPTEDTISGMEIVTYSLQPEENTIFKFAYTKDKILSELSTRSEVAVLDDVCMSFMQSLRRDIPTIREVSRKSIKLGDSPGKQLVAEYTRRQVKFLVRAYVIDKQLFVQLIGGVGMTEEHPNAIKFFESFKILDSDS</sequence>
<accession>A0A8E6BBM7</accession>
<protein>
    <submittedName>
        <fullName evidence="2">Uncharacterized protein</fullName>
    </submittedName>
</protein>
<evidence type="ECO:0000313" key="3">
    <source>
        <dbReference type="Proteomes" id="UP000676194"/>
    </source>
</evidence>
<proteinExistence type="predicted"/>
<keyword evidence="1" id="KW-1133">Transmembrane helix</keyword>
<dbReference type="RefSeq" id="WP_213499145.1">
    <property type="nucleotide sequence ID" value="NZ_CP074694.1"/>
</dbReference>
<feature type="transmembrane region" description="Helical" evidence="1">
    <location>
        <begin position="20"/>
        <end position="37"/>
    </location>
</feature>
<keyword evidence="1" id="KW-0472">Membrane</keyword>
<dbReference type="AlphaFoldDB" id="A0A8E6BBM7"/>
<dbReference type="EMBL" id="CP074694">
    <property type="protein sequence ID" value="QVL34173.1"/>
    <property type="molecule type" value="Genomic_DNA"/>
</dbReference>
<organism evidence="2 3">
    <name type="scientific">Telmatocola sphagniphila</name>
    <dbReference type="NCBI Taxonomy" id="1123043"/>
    <lineage>
        <taxon>Bacteria</taxon>
        <taxon>Pseudomonadati</taxon>
        <taxon>Planctomycetota</taxon>
        <taxon>Planctomycetia</taxon>
        <taxon>Gemmatales</taxon>
        <taxon>Gemmataceae</taxon>
    </lineage>
</organism>
<name>A0A8E6BBM7_9BACT</name>